<keyword evidence="11" id="KW-0863">Zinc-finger</keyword>
<evidence type="ECO:0000256" key="11">
    <source>
        <dbReference type="PROSITE-ProRule" id="PRU00175"/>
    </source>
</evidence>
<evidence type="ECO:0000256" key="5">
    <source>
        <dbReference type="ARBA" id="ARBA00022792"/>
    </source>
</evidence>
<dbReference type="PANTHER" id="PTHR10485:SF0">
    <property type="entry name" value="AT05822P-RELATED"/>
    <property type="match status" value="1"/>
</dbReference>
<organism evidence="13 14">
    <name type="scientific">Rhododendron simsii</name>
    <name type="common">Sims's rhododendron</name>
    <dbReference type="NCBI Taxonomy" id="118357"/>
    <lineage>
        <taxon>Eukaryota</taxon>
        <taxon>Viridiplantae</taxon>
        <taxon>Streptophyta</taxon>
        <taxon>Embryophyta</taxon>
        <taxon>Tracheophyta</taxon>
        <taxon>Spermatophyta</taxon>
        <taxon>Magnoliopsida</taxon>
        <taxon>eudicotyledons</taxon>
        <taxon>Gunneridae</taxon>
        <taxon>Pentapetalae</taxon>
        <taxon>asterids</taxon>
        <taxon>Ericales</taxon>
        <taxon>Ericaceae</taxon>
        <taxon>Ericoideae</taxon>
        <taxon>Rhodoreae</taxon>
        <taxon>Rhododendron</taxon>
    </lineage>
</organism>
<gene>
    <name evidence="13" type="ORF">RHSIM_Rhsim05G0040100</name>
</gene>
<keyword evidence="7" id="KW-1133">Transmembrane helix</keyword>
<evidence type="ECO:0000256" key="8">
    <source>
        <dbReference type="ARBA" id="ARBA00023010"/>
    </source>
</evidence>
<evidence type="ECO:0000256" key="6">
    <source>
        <dbReference type="ARBA" id="ARBA00022927"/>
    </source>
</evidence>
<keyword evidence="5" id="KW-0999">Mitochondrion inner membrane</keyword>
<dbReference type="GO" id="GO:0030150">
    <property type="term" value="P:protein import into mitochondrial matrix"/>
    <property type="evidence" value="ECO:0007669"/>
    <property type="project" value="TreeGrafter"/>
</dbReference>
<evidence type="ECO:0000256" key="2">
    <source>
        <dbReference type="ARBA" id="ARBA00008444"/>
    </source>
</evidence>
<comment type="subcellular location">
    <subcellularLocation>
        <location evidence="1">Mitochondrion inner membrane</location>
        <topology evidence="1">Multi-pass membrane protein</topology>
    </subcellularLocation>
</comment>
<keyword evidence="6" id="KW-0653">Protein transport</keyword>
<keyword evidence="8" id="KW-0811">Translocation</keyword>
<dbReference type="Pfam" id="PF02466">
    <property type="entry name" value="Tim17"/>
    <property type="match status" value="1"/>
</dbReference>
<evidence type="ECO:0000259" key="12">
    <source>
        <dbReference type="PROSITE" id="PS50089"/>
    </source>
</evidence>
<evidence type="ECO:0000256" key="1">
    <source>
        <dbReference type="ARBA" id="ARBA00004448"/>
    </source>
</evidence>
<keyword evidence="4" id="KW-0812">Transmembrane</keyword>
<proteinExistence type="inferred from homology"/>
<dbReference type="Gene3D" id="3.30.40.10">
    <property type="entry name" value="Zinc/RING finger domain, C3HC4 (zinc finger)"/>
    <property type="match status" value="1"/>
</dbReference>
<dbReference type="PROSITE" id="PS50089">
    <property type="entry name" value="ZF_RING_2"/>
    <property type="match status" value="1"/>
</dbReference>
<comment type="caution">
    <text evidence="13">The sequence shown here is derived from an EMBL/GenBank/DDBJ whole genome shotgun (WGS) entry which is preliminary data.</text>
</comment>
<evidence type="ECO:0000256" key="7">
    <source>
        <dbReference type="ARBA" id="ARBA00022989"/>
    </source>
</evidence>
<keyword evidence="3" id="KW-0813">Transport</keyword>
<keyword evidence="11" id="KW-0862">Zinc</keyword>
<evidence type="ECO:0000313" key="13">
    <source>
        <dbReference type="EMBL" id="KAF7143992.1"/>
    </source>
</evidence>
<dbReference type="InterPro" id="IPR001841">
    <property type="entry name" value="Znf_RING"/>
</dbReference>
<dbReference type="GO" id="GO:0008320">
    <property type="term" value="F:protein transmembrane transporter activity"/>
    <property type="evidence" value="ECO:0007669"/>
    <property type="project" value="TreeGrafter"/>
</dbReference>
<name>A0A834LLK4_RHOSS</name>
<evidence type="ECO:0000313" key="14">
    <source>
        <dbReference type="Proteomes" id="UP000626092"/>
    </source>
</evidence>
<keyword evidence="11" id="KW-0479">Metal-binding</keyword>
<evidence type="ECO:0000256" key="3">
    <source>
        <dbReference type="ARBA" id="ARBA00022448"/>
    </source>
</evidence>
<dbReference type="SMART" id="SM00184">
    <property type="entry name" value="RING"/>
    <property type="match status" value="1"/>
</dbReference>
<keyword evidence="10" id="KW-0472">Membrane</keyword>
<dbReference type="EMBL" id="WJXA01000005">
    <property type="protein sequence ID" value="KAF7143992.1"/>
    <property type="molecule type" value="Genomic_DNA"/>
</dbReference>
<evidence type="ECO:0000256" key="9">
    <source>
        <dbReference type="ARBA" id="ARBA00023128"/>
    </source>
</evidence>
<protein>
    <recommendedName>
        <fullName evidence="12">RING-type domain-containing protein</fullName>
    </recommendedName>
</protein>
<reference evidence="13" key="1">
    <citation type="submission" date="2019-11" db="EMBL/GenBank/DDBJ databases">
        <authorList>
            <person name="Liu Y."/>
            <person name="Hou J."/>
            <person name="Li T.-Q."/>
            <person name="Guan C.-H."/>
            <person name="Wu X."/>
            <person name="Wu H.-Z."/>
            <person name="Ling F."/>
            <person name="Zhang R."/>
            <person name="Shi X.-G."/>
            <person name="Ren J.-P."/>
            <person name="Chen E.-F."/>
            <person name="Sun J.-M."/>
        </authorList>
    </citation>
    <scope>NUCLEOTIDE SEQUENCE</scope>
    <source>
        <strain evidence="13">Adult_tree_wgs_1</strain>
        <tissue evidence="13">Leaves</tissue>
    </source>
</reference>
<evidence type="ECO:0000256" key="4">
    <source>
        <dbReference type="ARBA" id="ARBA00022692"/>
    </source>
</evidence>
<dbReference type="SUPFAM" id="SSF57850">
    <property type="entry name" value="RING/U-box"/>
    <property type="match status" value="1"/>
</dbReference>
<comment type="similarity">
    <text evidence="2">Belongs to the Tim17/Tim22/Tim23 family.</text>
</comment>
<dbReference type="InterPro" id="IPR013083">
    <property type="entry name" value="Znf_RING/FYVE/PHD"/>
</dbReference>
<dbReference type="Pfam" id="PF13639">
    <property type="entry name" value="zf-RING_2"/>
    <property type="match status" value="1"/>
</dbReference>
<dbReference type="GO" id="GO:0005744">
    <property type="term" value="C:TIM23 mitochondrial import inner membrane translocase complex"/>
    <property type="evidence" value="ECO:0007669"/>
    <property type="project" value="TreeGrafter"/>
</dbReference>
<dbReference type="OrthoDB" id="4348522at2759"/>
<dbReference type="AlphaFoldDB" id="A0A834LLK4"/>
<feature type="domain" description="RING-type" evidence="12">
    <location>
        <begin position="370"/>
        <end position="408"/>
    </location>
</feature>
<keyword evidence="14" id="KW-1185">Reference proteome</keyword>
<evidence type="ECO:0000256" key="10">
    <source>
        <dbReference type="ARBA" id="ARBA00023136"/>
    </source>
</evidence>
<accession>A0A834LLK4</accession>
<dbReference type="Proteomes" id="UP000626092">
    <property type="component" value="Unassembled WGS sequence"/>
</dbReference>
<dbReference type="GO" id="GO:0008270">
    <property type="term" value="F:zinc ion binding"/>
    <property type="evidence" value="ECO:0007669"/>
    <property type="project" value="UniProtKB-KW"/>
</dbReference>
<sequence length="417" mass="46631">MATPELPENSREPCPDRILDDVGGAFGMGAVGGSAFHFMKGLYNSPGGHRLSGAFQGVRMNAPRVGGSFAVWGGLFSTFDCTLVYARQKEDPWNSIVAGAATGGLLQVRQGLRASSRSALAGGVLLALIEGLGITFNKFMSGRQDMPVVIEDQIPDKSSETTSSSWFGGWFGGKKEEEAKGFKTEVLESFDSPVPPTFEFKQDDYAPLIPVPDWYDLFHVNVLAYYKNLETDVLVLRSDDSFYMPREYFLERKDLLEIVFVSTLYYVDLPRAFVGSIFDEVIRLARSMVDDDGNNVVHRQVLPMTVEIVISENKEEMSARTLRDSRVDEAFPFPLLPEMHYKAVGEWASSQVKRGLEKVALESCSVKPRCAICLDTILVGNRMPCSHIYHGHCIYRWLRKSSLCPLCRFAMPFKLRR</sequence>
<dbReference type="PANTHER" id="PTHR10485">
    <property type="entry name" value="MITOCHONDRIAL IMPORT INNER MEMBRANE TRANSLOCASE SUBUNIT TIM-17"/>
    <property type="match status" value="1"/>
</dbReference>
<keyword evidence="9" id="KW-0496">Mitochondrion</keyword>